<evidence type="ECO:0000256" key="1">
    <source>
        <dbReference type="ARBA" id="ARBA00022729"/>
    </source>
</evidence>
<keyword evidence="7" id="KW-1185">Reference proteome</keyword>
<evidence type="ECO:0000259" key="5">
    <source>
        <dbReference type="PROSITE" id="PS51109"/>
    </source>
</evidence>
<keyword evidence="4" id="KW-0472">Membrane</keyword>
<keyword evidence="2" id="KW-0175">Coiled coil</keyword>
<dbReference type="Pfam" id="PF04294">
    <property type="entry name" value="VanW"/>
    <property type="match status" value="1"/>
</dbReference>
<feature type="transmembrane region" description="Helical" evidence="4">
    <location>
        <begin position="9"/>
        <end position="29"/>
    </location>
</feature>
<evidence type="ECO:0000256" key="4">
    <source>
        <dbReference type="SAM" id="Phobius"/>
    </source>
</evidence>
<accession>A0A410QEP0</accession>
<protein>
    <recommendedName>
        <fullName evidence="5">G5 domain-containing protein</fullName>
    </recommendedName>
</protein>
<keyword evidence="4" id="KW-1133">Transmembrane helix</keyword>
<dbReference type="PROSITE" id="PS51109">
    <property type="entry name" value="G5"/>
    <property type="match status" value="1"/>
</dbReference>
<dbReference type="OrthoDB" id="9797191at2"/>
<evidence type="ECO:0000313" key="7">
    <source>
        <dbReference type="Proteomes" id="UP000287969"/>
    </source>
</evidence>
<evidence type="ECO:0000256" key="3">
    <source>
        <dbReference type="SAM" id="MobiDB-lite"/>
    </source>
</evidence>
<dbReference type="SMART" id="SM01208">
    <property type="entry name" value="G5"/>
    <property type="match status" value="1"/>
</dbReference>
<feature type="domain" description="G5" evidence="5">
    <location>
        <begin position="366"/>
        <end position="446"/>
    </location>
</feature>
<dbReference type="RefSeq" id="WP_128752937.1">
    <property type="nucleotide sequence ID" value="NZ_CP035282.1"/>
</dbReference>
<dbReference type="InterPro" id="IPR052913">
    <property type="entry name" value="Glycopeptide_resist_protein"/>
</dbReference>
<feature type="region of interest" description="Disordered" evidence="3">
    <location>
        <begin position="444"/>
        <end position="472"/>
    </location>
</feature>
<feature type="coiled-coil region" evidence="2">
    <location>
        <begin position="176"/>
        <end position="203"/>
    </location>
</feature>
<dbReference type="Pfam" id="PF07501">
    <property type="entry name" value="G5"/>
    <property type="match status" value="1"/>
</dbReference>
<keyword evidence="4" id="KW-0812">Transmembrane</keyword>
<reference evidence="7" key="1">
    <citation type="submission" date="2019-01" db="EMBL/GenBank/DDBJ databases">
        <title>Draft genomes of a novel of Sporanaerobacter strains.</title>
        <authorList>
            <person name="Ma S."/>
        </authorList>
    </citation>
    <scope>NUCLEOTIDE SEQUENCE [LARGE SCALE GENOMIC DNA]</scope>
    <source>
        <strain evidence="7">NJN-17</strain>
    </source>
</reference>
<dbReference type="PANTHER" id="PTHR35788">
    <property type="entry name" value="EXPORTED PROTEIN-RELATED"/>
    <property type="match status" value="1"/>
</dbReference>
<dbReference type="Proteomes" id="UP000287969">
    <property type="component" value="Chromosome"/>
</dbReference>
<dbReference type="InterPro" id="IPR007391">
    <property type="entry name" value="Vancomycin_resist_VanW"/>
</dbReference>
<name>A0A410QEP0_9FIRM</name>
<gene>
    <name evidence="6" type="ORF">EQM13_13120</name>
</gene>
<dbReference type="AlphaFoldDB" id="A0A410QEP0"/>
<proteinExistence type="predicted"/>
<evidence type="ECO:0000313" key="6">
    <source>
        <dbReference type="EMBL" id="QAT62437.1"/>
    </source>
</evidence>
<sequence length="472" mass="53915">MEKTKIKNMLLIILGIIVIIFGIEFFVLYSKLNTKTIYEGVKINNYDVGNMNEEQALKFLQDKLEKQIEEKNMTLRYENKTYKIMLKDLEFNYDYKKGVEEGHNIGRSGSVLKRIRDIYDTKKHGAEIELQWTYNPQKIKKTVEGIAQAIDMEGKDADISFNGKNFSITEETTGRKVNTEKLIKDIENNMNDLKEITIDVEQSVPTKTKALLSRINGVIGEFSTSFKGSSRDRIENITISAKSINNKVIMPKESVSFNNITGPRDKKFGYKEANVIVSGEFTPGVGGGVCQMSTTLYNALVRADINIMERHHHSIPATYVNYGHDAAVSYGYLDLKFQNEFDFPIYIYTRVSGSRVYVYIYGDRNVKDYDIDLVSDPVEKVQAQEETVVDTSLKPGTKQLVQKGRNGYKVKTYKVVSKNGEVTKKELITSDFYTPKNYIYKVNPQKEDASNTFTEEESLDSSHIEEEIPEDQ</sequence>
<dbReference type="Pfam" id="PF12229">
    <property type="entry name" value="PG_binding_4"/>
    <property type="match status" value="1"/>
</dbReference>
<evidence type="ECO:0000256" key="2">
    <source>
        <dbReference type="SAM" id="Coils"/>
    </source>
</evidence>
<dbReference type="KEGG" id="spoa:EQM13_13120"/>
<organism evidence="6 7">
    <name type="scientific">Acidilutibacter cellobiosedens</name>
    <dbReference type="NCBI Taxonomy" id="2507161"/>
    <lineage>
        <taxon>Bacteria</taxon>
        <taxon>Bacillati</taxon>
        <taxon>Bacillota</taxon>
        <taxon>Tissierellia</taxon>
        <taxon>Tissierellales</taxon>
        <taxon>Acidilutibacteraceae</taxon>
        <taxon>Acidilutibacter</taxon>
    </lineage>
</organism>
<dbReference type="PANTHER" id="PTHR35788:SF1">
    <property type="entry name" value="EXPORTED PROTEIN"/>
    <property type="match status" value="1"/>
</dbReference>
<dbReference type="Gene3D" id="2.20.230.10">
    <property type="entry name" value="Resuscitation-promoting factor rpfb"/>
    <property type="match status" value="1"/>
</dbReference>
<dbReference type="InterPro" id="IPR022029">
    <property type="entry name" value="YoaR-like_PG-bd"/>
</dbReference>
<dbReference type="InterPro" id="IPR011098">
    <property type="entry name" value="G5_dom"/>
</dbReference>
<dbReference type="EMBL" id="CP035282">
    <property type="protein sequence ID" value="QAT62437.1"/>
    <property type="molecule type" value="Genomic_DNA"/>
</dbReference>
<keyword evidence="1" id="KW-0732">Signal</keyword>